<protein>
    <submittedName>
        <fullName evidence="1">Uncharacterized protein</fullName>
    </submittedName>
</protein>
<dbReference type="Proteomes" id="UP000266723">
    <property type="component" value="Unassembled WGS sequence"/>
</dbReference>
<organism evidence="1 2">
    <name type="scientific">Brassica cretica</name>
    <name type="common">Mustard</name>
    <dbReference type="NCBI Taxonomy" id="69181"/>
    <lineage>
        <taxon>Eukaryota</taxon>
        <taxon>Viridiplantae</taxon>
        <taxon>Streptophyta</taxon>
        <taxon>Embryophyta</taxon>
        <taxon>Tracheophyta</taxon>
        <taxon>Spermatophyta</taxon>
        <taxon>Magnoliopsida</taxon>
        <taxon>eudicotyledons</taxon>
        <taxon>Gunneridae</taxon>
        <taxon>Pentapetalae</taxon>
        <taxon>rosids</taxon>
        <taxon>malvids</taxon>
        <taxon>Brassicales</taxon>
        <taxon>Brassicaceae</taxon>
        <taxon>Brassiceae</taxon>
        <taxon>Brassica</taxon>
    </lineage>
</organism>
<accession>A0ABQ7CPD0</accession>
<reference evidence="1 2" key="1">
    <citation type="journal article" date="2020" name="BMC Genomics">
        <title>Intraspecific diversification of the crop wild relative Brassica cretica Lam. using demographic model selection.</title>
        <authorList>
            <person name="Kioukis A."/>
            <person name="Michalopoulou V.A."/>
            <person name="Briers L."/>
            <person name="Pirintsos S."/>
            <person name="Studholme D.J."/>
            <person name="Pavlidis P."/>
            <person name="Sarris P.F."/>
        </authorList>
    </citation>
    <scope>NUCLEOTIDE SEQUENCE [LARGE SCALE GENOMIC DNA]</scope>
    <source>
        <strain evidence="2">cv. PFS-1207/04</strain>
    </source>
</reference>
<gene>
    <name evidence="1" type="ORF">DY000_02010837</name>
</gene>
<name>A0ABQ7CPD0_BRACR</name>
<sequence length="74" mass="8260">MNLLISTARSYLRRLSQLQPQLPSSFSLKFPIHSVCVSGHRFSSATETISHHNNLTPDSRINQATVLLLNQTQG</sequence>
<evidence type="ECO:0000313" key="1">
    <source>
        <dbReference type="EMBL" id="KAF3561376.1"/>
    </source>
</evidence>
<dbReference type="EMBL" id="QGKV02000759">
    <property type="protein sequence ID" value="KAF3561376.1"/>
    <property type="molecule type" value="Genomic_DNA"/>
</dbReference>
<comment type="caution">
    <text evidence="1">The sequence shown here is derived from an EMBL/GenBank/DDBJ whole genome shotgun (WGS) entry which is preliminary data.</text>
</comment>
<evidence type="ECO:0000313" key="2">
    <source>
        <dbReference type="Proteomes" id="UP000266723"/>
    </source>
</evidence>
<keyword evidence="2" id="KW-1185">Reference proteome</keyword>
<proteinExistence type="predicted"/>